<evidence type="ECO:0000313" key="2">
    <source>
        <dbReference type="EMBL" id="KAK4539449.1"/>
    </source>
</evidence>
<comment type="caution">
    <text evidence="2">The sequence shown here is derived from an EMBL/GenBank/DDBJ whole genome shotgun (WGS) entry which is preliminary data.</text>
</comment>
<feature type="signal peptide" evidence="1">
    <location>
        <begin position="1"/>
        <end position="19"/>
    </location>
</feature>
<feature type="chain" id="PRO_5043395732" evidence="1">
    <location>
        <begin position="20"/>
        <end position="170"/>
    </location>
</feature>
<name>A0AAV9J4E7_9PEZI</name>
<keyword evidence="1" id="KW-0732">Signal</keyword>
<reference evidence="2 3" key="1">
    <citation type="submission" date="2021-11" db="EMBL/GenBank/DDBJ databases">
        <title>Black yeast isolated from Biological Soil Crust.</title>
        <authorList>
            <person name="Kurbessoian T."/>
        </authorList>
    </citation>
    <scope>NUCLEOTIDE SEQUENCE [LARGE SCALE GENOMIC DNA]</scope>
    <source>
        <strain evidence="2 3">CCFEE 5522</strain>
    </source>
</reference>
<accession>A0AAV9J4E7</accession>
<keyword evidence="3" id="KW-1185">Reference proteome</keyword>
<evidence type="ECO:0000256" key="1">
    <source>
        <dbReference type="SAM" id="SignalP"/>
    </source>
</evidence>
<proteinExistence type="predicted"/>
<protein>
    <submittedName>
        <fullName evidence="2">Uncharacterized protein</fullName>
    </submittedName>
</protein>
<sequence>MHATHLLAATAALILGAHASNDGGILPSGGCCAVWDATQNICVEKMSDPGWFRTCHRFDRPPPPHSPDAVPAGCYIWRMKKHKCLEWGPGPADGISEPAAGPANDPDASMTTAWVSSTLVWAVQDPAGTTSTATITSTLAPSVVMQTVTAAASAGSRILVFETVTVAAST</sequence>
<organism evidence="2 3">
    <name type="scientific">Oleoguttula mirabilis</name>
    <dbReference type="NCBI Taxonomy" id="1507867"/>
    <lineage>
        <taxon>Eukaryota</taxon>
        <taxon>Fungi</taxon>
        <taxon>Dikarya</taxon>
        <taxon>Ascomycota</taxon>
        <taxon>Pezizomycotina</taxon>
        <taxon>Dothideomycetes</taxon>
        <taxon>Dothideomycetidae</taxon>
        <taxon>Mycosphaerellales</taxon>
        <taxon>Teratosphaeriaceae</taxon>
        <taxon>Oleoguttula</taxon>
    </lineage>
</organism>
<dbReference type="AlphaFoldDB" id="A0AAV9J4E7"/>
<dbReference type="EMBL" id="JAVFHQ010000094">
    <property type="protein sequence ID" value="KAK4539449.1"/>
    <property type="molecule type" value="Genomic_DNA"/>
</dbReference>
<evidence type="ECO:0000313" key="3">
    <source>
        <dbReference type="Proteomes" id="UP001324427"/>
    </source>
</evidence>
<dbReference type="Proteomes" id="UP001324427">
    <property type="component" value="Unassembled WGS sequence"/>
</dbReference>
<gene>
    <name evidence="2" type="ORF">LTR36_010926</name>
</gene>